<organism evidence="1 2">
    <name type="scientific">Clostridium homopropionicum DSM 5847</name>
    <dbReference type="NCBI Taxonomy" id="1121318"/>
    <lineage>
        <taxon>Bacteria</taxon>
        <taxon>Bacillati</taxon>
        <taxon>Bacillota</taxon>
        <taxon>Clostridia</taxon>
        <taxon>Eubacteriales</taxon>
        <taxon>Clostridiaceae</taxon>
        <taxon>Clostridium</taxon>
    </lineage>
</organism>
<dbReference type="PANTHER" id="PTHR35788:SF1">
    <property type="entry name" value="EXPORTED PROTEIN"/>
    <property type="match status" value="1"/>
</dbReference>
<protein>
    <submittedName>
        <fullName evidence="1">Vancomycin B-type resistance protein VanW</fullName>
    </submittedName>
</protein>
<dbReference type="STRING" id="36844.SAMN04488501_1272"/>
<name>A0A0L6ZEB2_9CLOT</name>
<keyword evidence="2" id="KW-1185">Reference proteome</keyword>
<dbReference type="InterPro" id="IPR052913">
    <property type="entry name" value="Glycopeptide_resist_protein"/>
</dbReference>
<dbReference type="InterPro" id="IPR007391">
    <property type="entry name" value="Vancomycin_resist_VanW"/>
</dbReference>
<dbReference type="EMBL" id="LHUR01000009">
    <property type="protein sequence ID" value="KOA21311.1"/>
    <property type="molecule type" value="Genomic_DNA"/>
</dbReference>
<dbReference type="PANTHER" id="PTHR35788">
    <property type="entry name" value="EXPORTED PROTEIN-RELATED"/>
    <property type="match status" value="1"/>
</dbReference>
<sequence length="276" mass="32860">MIKQNSIISKNIKPIKRTRARIFLGKCFYTFRRHIQWYMTGKKYCRLIEEDLYTNVYFEHKTPLIRKLKDVDMWLQYNKIKNIKIALKKINGIIIKPGETFSYWRLIGKPTAKKGYTDGMILFYGGFKAGIGGGLCQLSNLIYWITLHTPLKVVERYRHSYDIFPDSNRTQPFGSGATCVYNYRDLQIYNETQQAFQLAVYIEGEHLVGKWLTINEGNLKYEVYEKDHYMKQEFWGGYSRNNILHRKIFSRDGELLEDEYLTENHAIMMYEPFLEE</sequence>
<evidence type="ECO:0000313" key="1">
    <source>
        <dbReference type="EMBL" id="KOA21311.1"/>
    </source>
</evidence>
<accession>A0A0L6ZEB2</accession>
<comment type="caution">
    <text evidence="1">The sequence shown here is derived from an EMBL/GenBank/DDBJ whole genome shotgun (WGS) entry which is preliminary data.</text>
</comment>
<dbReference type="Proteomes" id="UP000037043">
    <property type="component" value="Unassembled WGS sequence"/>
</dbReference>
<evidence type="ECO:0000313" key="2">
    <source>
        <dbReference type="Proteomes" id="UP000037043"/>
    </source>
</evidence>
<reference evidence="2" key="1">
    <citation type="submission" date="2015-08" db="EMBL/GenBank/DDBJ databases">
        <title>Genome sequence of the strict anaerobe Clostridium homopropionicum LuHBu1 (DSM 5847T).</title>
        <authorList>
            <person name="Poehlein A."/>
            <person name="Beck M."/>
            <person name="Schiel-Bengelsdorf B."/>
            <person name="Bengelsdorf F.R."/>
            <person name="Daniel R."/>
            <person name="Duerre P."/>
        </authorList>
    </citation>
    <scope>NUCLEOTIDE SEQUENCE [LARGE SCALE GENOMIC DNA]</scope>
    <source>
        <strain evidence="2">DSM 5847</strain>
    </source>
</reference>
<dbReference type="RefSeq" id="WP_052219846.1">
    <property type="nucleotide sequence ID" value="NZ_LHUR01000009.1"/>
</dbReference>
<proteinExistence type="predicted"/>
<dbReference type="PATRIC" id="fig|1121318.3.peg.237"/>
<dbReference type="AlphaFoldDB" id="A0A0L6ZEB2"/>
<dbReference type="Pfam" id="PF04294">
    <property type="entry name" value="VanW"/>
    <property type="match status" value="1"/>
</dbReference>
<gene>
    <name evidence="1" type="primary">vanW_1</name>
    <name evidence="1" type="ORF">CLHOM_02380</name>
</gene>